<proteinExistence type="inferred from homology"/>
<dbReference type="GO" id="GO:0030246">
    <property type="term" value="F:carbohydrate binding"/>
    <property type="evidence" value="ECO:0007669"/>
    <property type="project" value="UniProtKB-KW"/>
</dbReference>
<evidence type="ECO:0000256" key="15">
    <source>
        <dbReference type="ARBA" id="ARBA00023136"/>
    </source>
</evidence>
<keyword evidence="9 20" id="KW-0732">Signal</keyword>
<comment type="subcellular location">
    <subcellularLocation>
        <location evidence="1">Cell membrane</location>
        <topology evidence="1">Single-pass type I membrane protein</topology>
    </subcellularLocation>
</comment>
<sequence>MGRRRLLLRLVFLSVVSAASAFADATTDDEFIYSGFFGGLDLSLDNQASVSDGLLKLTDGVSSKGHAFYTLPLNFSSPEISNTSSSVPSFSTTFVFAIVSYYQGFSADGLAFVLSSSKELSSGFEGSQYLGLVDSLPSSTGNKESNHHLLAIEFDTIQNLEFGDIDDNHIGIDVNSPISINSHTAGYYASDGTFYKLSLAGGEPMQVWVDYDSKHTILNITIAHYSLSSTKPNRPLISITYDLSSVLPNTSSAYAGFSSACGPINTRHYILGWSFNLSGEAAALNYSALSLNTIRQELAQQVPRDHSLSKKTILLCAILLPTLGIAMIISATIVKAHMDRLSESRTAEIEWDREYGPPSFTYKDLLAATGGFEDKMLLGRGGFGSVFRGVLRHSKKALAIKRVAPESKQGMKEFIAEIVILGHLRHRNLVQLLGYCRHKQQLLLVYDYMPNTSLDYHLHTQQPNTTNLSWSQRFHIIRGIASGLFYLHEDWEQVVIHRDIKTSNVLLDSEMNARLGDFGLARSHDHGADAHTTRVAGTWGYIAPELARLGKATKATDVFAFGVLMMEVTSARRPIWVDSANGEPLALADWVLAAWQGGSITDAVDPRLDTYVEEEVDLVLKLGLLCSHPSPEARPCMRLVMQYLQRDTPLPADLQPDTLLSICVSHDDDERPMSCPATAITDLSKGR</sequence>
<evidence type="ECO:0000256" key="3">
    <source>
        <dbReference type="ARBA" id="ARBA00010217"/>
    </source>
</evidence>
<protein>
    <recommendedName>
        <fullName evidence="4">non-specific serine/threonine protein kinase</fullName>
        <ecNumber evidence="4">2.7.11.1</ecNumber>
    </recommendedName>
</protein>
<dbReference type="GO" id="GO:0004674">
    <property type="term" value="F:protein serine/threonine kinase activity"/>
    <property type="evidence" value="ECO:0007669"/>
    <property type="project" value="UniProtKB-KW"/>
</dbReference>
<dbReference type="Gene3D" id="3.30.200.20">
    <property type="entry name" value="Phosphorylase Kinase, domain 1"/>
    <property type="match status" value="1"/>
</dbReference>
<gene>
    <name evidence="22" type="ORF">U9M48_005637</name>
</gene>
<evidence type="ECO:0000256" key="8">
    <source>
        <dbReference type="ARBA" id="ARBA00022692"/>
    </source>
</evidence>
<evidence type="ECO:0000256" key="18">
    <source>
        <dbReference type="PROSITE-ProRule" id="PRU10141"/>
    </source>
</evidence>
<evidence type="ECO:0000256" key="20">
    <source>
        <dbReference type="SAM" id="SignalP"/>
    </source>
</evidence>
<dbReference type="InterPro" id="IPR011009">
    <property type="entry name" value="Kinase-like_dom_sf"/>
</dbReference>
<accession>A0AAQ3PW28</accession>
<evidence type="ECO:0000256" key="2">
    <source>
        <dbReference type="ARBA" id="ARBA00008536"/>
    </source>
</evidence>
<dbReference type="InterPro" id="IPR013320">
    <property type="entry name" value="ConA-like_dom_sf"/>
</dbReference>
<dbReference type="Pfam" id="PF00069">
    <property type="entry name" value="Pkinase"/>
    <property type="match status" value="1"/>
</dbReference>
<comment type="similarity">
    <text evidence="2">In the N-terminal section; belongs to the leguminous lectin family.</text>
</comment>
<dbReference type="CDD" id="cd06899">
    <property type="entry name" value="lectin_legume_LecRK_Arcelin_ConA"/>
    <property type="match status" value="1"/>
</dbReference>
<evidence type="ECO:0000256" key="5">
    <source>
        <dbReference type="ARBA" id="ARBA00022475"/>
    </source>
</evidence>
<dbReference type="Gene3D" id="1.10.510.10">
    <property type="entry name" value="Transferase(Phosphotransferase) domain 1"/>
    <property type="match status" value="1"/>
</dbReference>
<dbReference type="Proteomes" id="UP001341281">
    <property type="component" value="Chromosome 01"/>
</dbReference>
<evidence type="ECO:0000256" key="4">
    <source>
        <dbReference type="ARBA" id="ARBA00012513"/>
    </source>
</evidence>
<dbReference type="SUPFAM" id="SSF56112">
    <property type="entry name" value="Protein kinase-like (PK-like)"/>
    <property type="match status" value="1"/>
</dbReference>
<keyword evidence="11 18" id="KW-0547">Nucleotide-binding</keyword>
<dbReference type="FunFam" id="1.10.510.10:FF:000108">
    <property type="entry name" value="L-type lectin-domain containing receptor kinase S.4"/>
    <property type="match status" value="1"/>
</dbReference>
<comment type="similarity">
    <text evidence="3">In the C-terminal section; belongs to the protein kinase superfamily. Ser/Thr protein kinase family.</text>
</comment>
<dbReference type="SMART" id="SM00220">
    <property type="entry name" value="S_TKc"/>
    <property type="match status" value="1"/>
</dbReference>
<comment type="catalytic activity">
    <reaction evidence="16">
        <text>L-threonyl-[protein] + ATP = O-phospho-L-threonyl-[protein] + ADP + H(+)</text>
        <dbReference type="Rhea" id="RHEA:46608"/>
        <dbReference type="Rhea" id="RHEA-COMP:11060"/>
        <dbReference type="Rhea" id="RHEA-COMP:11605"/>
        <dbReference type="ChEBI" id="CHEBI:15378"/>
        <dbReference type="ChEBI" id="CHEBI:30013"/>
        <dbReference type="ChEBI" id="CHEBI:30616"/>
        <dbReference type="ChEBI" id="CHEBI:61977"/>
        <dbReference type="ChEBI" id="CHEBI:456216"/>
        <dbReference type="EC" id="2.7.11.1"/>
    </reaction>
</comment>
<evidence type="ECO:0000256" key="11">
    <source>
        <dbReference type="ARBA" id="ARBA00022741"/>
    </source>
</evidence>
<dbReference type="InterPro" id="IPR001220">
    <property type="entry name" value="Legume_lectin_dom"/>
</dbReference>
<feature type="transmembrane region" description="Helical" evidence="19">
    <location>
        <begin position="312"/>
        <end position="334"/>
    </location>
</feature>
<evidence type="ECO:0000256" key="12">
    <source>
        <dbReference type="ARBA" id="ARBA00022777"/>
    </source>
</evidence>
<evidence type="ECO:0000313" key="23">
    <source>
        <dbReference type="Proteomes" id="UP001341281"/>
    </source>
</evidence>
<keyword evidence="23" id="KW-1185">Reference proteome</keyword>
<evidence type="ECO:0000259" key="21">
    <source>
        <dbReference type="PROSITE" id="PS50011"/>
    </source>
</evidence>
<evidence type="ECO:0000256" key="16">
    <source>
        <dbReference type="ARBA" id="ARBA00047899"/>
    </source>
</evidence>
<evidence type="ECO:0000256" key="14">
    <source>
        <dbReference type="ARBA" id="ARBA00022989"/>
    </source>
</evidence>
<keyword evidence="7" id="KW-0808">Transferase</keyword>
<evidence type="ECO:0000256" key="9">
    <source>
        <dbReference type="ARBA" id="ARBA00022729"/>
    </source>
</evidence>
<dbReference type="Pfam" id="PF00139">
    <property type="entry name" value="Lectin_legB"/>
    <property type="match status" value="1"/>
</dbReference>
<dbReference type="PROSITE" id="PS00107">
    <property type="entry name" value="PROTEIN_KINASE_ATP"/>
    <property type="match status" value="1"/>
</dbReference>
<dbReference type="AlphaFoldDB" id="A0AAQ3PW28"/>
<keyword evidence="6" id="KW-0723">Serine/threonine-protein kinase</keyword>
<dbReference type="InterPro" id="IPR000719">
    <property type="entry name" value="Prot_kinase_dom"/>
</dbReference>
<evidence type="ECO:0000256" key="17">
    <source>
        <dbReference type="ARBA" id="ARBA00048679"/>
    </source>
</evidence>
<name>A0AAQ3PW28_PASNO</name>
<dbReference type="Gene3D" id="2.60.120.200">
    <property type="match status" value="1"/>
</dbReference>
<keyword evidence="13 18" id="KW-0067">ATP-binding</keyword>
<dbReference type="InterPro" id="IPR050528">
    <property type="entry name" value="L-type_Lectin-RKs"/>
</dbReference>
<dbReference type="InterPro" id="IPR008271">
    <property type="entry name" value="Ser/Thr_kinase_AS"/>
</dbReference>
<comment type="catalytic activity">
    <reaction evidence="17">
        <text>L-seryl-[protein] + ATP = O-phospho-L-seryl-[protein] + ADP + H(+)</text>
        <dbReference type="Rhea" id="RHEA:17989"/>
        <dbReference type="Rhea" id="RHEA-COMP:9863"/>
        <dbReference type="Rhea" id="RHEA-COMP:11604"/>
        <dbReference type="ChEBI" id="CHEBI:15378"/>
        <dbReference type="ChEBI" id="CHEBI:29999"/>
        <dbReference type="ChEBI" id="CHEBI:30616"/>
        <dbReference type="ChEBI" id="CHEBI:83421"/>
        <dbReference type="ChEBI" id="CHEBI:456216"/>
        <dbReference type="EC" id="2.7.11.1"/>
    </reaction>
</comment>
<dbReference type="EMBL" id="CP144745">
    <property type="protein sequence ID" value="WVZ54898.1"/>
    <property type="molecule type" value="Genomic_DNA"/>
</dbReference>
<feature type="signal peptide" evidence="20">
    <location>
        <begin position="1"/>
        <end position="21"/>
    </location>
</feature>
<dbReference type="GO" id="GO:0005524">
    <property type="term" value="F:ATP binding"/>
    <property type="evidence" value="ECO:0007669"/>
    <property type="project" value="UniProtKB-UniRule"/>
</dbReference>
<evidence type="ECO:0000256" key="7">
    <source>
        <dbReference type="ARBA" id="ARBA00022679"/>
    </source>
</evidence>
<dbReference type="EC" id="2.7.11.1" evidence="4"/>
<dbReference type="SUPFAM" id="SSF49899">
    <property type="entry name" value="Concanavalin A-like lectins/glucanases"/>
    <property type="match status" value="1"/>
</dbReference>
<feature type="chain" id="PRO_5042975373" description="non-specific serine/threonine protein kinase" evidence="20">
    <location>
        <begin position="22"/>
        <end position="687"/>
    </location>
</feature>
<feature type="binding site" evidence="18">
    <location>
        <position position="401"/>
    </location>
    <ligand>
        <name>ATP</name>
        <dbReference type="ChEBI" id="CHEBI:30616"/>
    </ligand>
</feature>
<dbReference type="PROSITE" id="PS50011">
    <property type="entry name" value="PROTEIN_KINASE_DOM"/>
    <property type="match status" value="1"/>
</dbReference>
<dbReference type="FunFam" id="2.60.120.200:FF:000112">
    <property type="entry name" value="L-type lectin-domain containing receptor kinase V.9"/>
    <property type="match status" value="1"/>
</dbReference>
<dbReference type="PANTHER" id="PTHR27007">
    <property type="match status" value="1"/>
</dbReference>
<dbReference type="InterPro" id="IPR017441">
    <property type="entry name" value="Protein_kinase_ATP_BS"/>
</dbReference>
<dbReference type="PROSITE" id="PS00108">
    <property type="entry name" value="PROTEIN_KINASE_ST"/>
    <property type="match status" value="1"/>
</dbReference>
<dbReference type="CDD" id="cd14066">
    <property type="entry name" value="STKc_IRAK"/>
    <property type="match status" value="1"/>
</dbReference>
<evidence type="ECO:0000256" key="1">
    <source>
        <dbReference type="ARBA" id="ARBA00004251"/>
    </source>
</evidence>
<keyword evidence="14 19" id="KW-1133">Transmembrane helix</keyword>
<organism evidence="22 23">
    <name type="scientific">Paspalum notatum var. saurae</name>
    <dbReference type="NCBI Taxonomy" id="547442"/>
    <lineage>
        <taxon>Eukaryota</taxon>
        <taxon>Viridiplantae</taxon>
        <taxon>Streptophyta</taxon>
        <taxon>Embryophyta</taxon>
        <taxon>Tracheophyta</taxon>
        <taxon>Spermatophyta</taxon>
        <taxon>Magnoliopsida</taxon>
        <taxon>Liliopsida</taxon>
        <taxon>Poales</taxon>
        <taxon>Poaceae</taxon>
        <taxon>PACMAD clade</taxon>
        <taxon>Panicoideae</taxon>
        <taxon>Andropogonodae</taxon>
        <taxon>Paspaleae</taxon>
        <taxon>Paspalinae</taxon>
        <taxon>Paspalum</taxon>
    </lineage>
</organism>
<evidence type="ECO:0000313" key="22">
    <source>
        <dbReference type="EMBL" id="WVZ54898.1"/>
    </source>
</evidence>
<reference evidence="22 23" key="1">
    <citation type="submission" date="2024-02" db="EMBL/GenBank/DDBJ databases">
        <title>High-quality chromosome-scale genome assembly of Pensacola bahiagrass (Paspalum notatum Flugge var. saurae).</title>
        <authorList>
            <person name="Vega J.M."/>
            <person name="Podio M."/>
            <person name="Orjuela J."/>
            <person name="Siena L.A."/>
            <person name="Pessino S.C."/>
            <person name="Combes M.C."/>
            <person name="Mariac C."/>
            <person name="Albertini E."/>
            <person name="Pupilli F."/>
            <person name="Ortiz J.P.A."/>
            <person name="Leblanc O."/>
        </authorList>
    </citation>
    <scope>NUCLEOTIDE SEQUENCE [LARGE SCALE GENOMIC DNA]</scope>
    <source>
        <strain evidence="22">R1</strain>
        <tissue evidence="22">Leaf</tissue>
    </source>
</reference>
<evidence type="ECO:0000256" key="6">
    <source>
        <dbReference type="ARBA" id="ARBA00022527"/>
    </source>
</evidence>
<dbReference type="GO" id="GO:0005886">
    <property type="term" value="C:plasma membrane"/>
    <property type="evidence" value="ECO:0007669"/>
    <property type="project" value="UniProtKB-SubCell"/>
</dbReference>
<evidence type="ECO:0000256" key="19">
    <source>
        <dbReference type="SAM" id="Phobius"/>
    </source>
</evidence>
<keyword evidence="12" id="KW-0418">Kinase</keyword>
<evidence type="ECO:0000256" key="13">
    <source>
        <dbReference type="ARBA" id="ARBA00022840"/>
    </source>
</evidence>
<keyword evidence="10" id="KW-0430">Lectin</keyword>
<keyword evidence="8 19" id="KW-0812">Transmembrane</keyword>
<keyword evidence="15 19" id="KW-0472">Membrane</keyword>
<feature type="domain" description="Protein kinase" evidence="21">
    <location>
        <begin position="372"/>
        <end position="644"/>
    </location>
</feature>
<evidence type="ECO:0000256" key="10">
    <source>
        <dbReference type="ARBA" id="ARBA00022734"/>
    </source>
</evidence>
<keyword evidence="5" id="KW-1003">Cell membrane</keyword>
<dbReference type="FunFam" id="3.30.200.20:FF:000178">
    <property type="entry name" value="serine/threonine-protein kinase PBS1-like"/>
    <property type="match status" value="1"/>
</dbReference>